<name>D9PU75_METTM</name>
<keyword evidence="8" id="KW-0408">Iron</keyword>
<dbReference type="AlphaFoldDB" id="D9PU75"/>
<dbReference type="GO" id="GO:0051539">
    <property type="term" value="F:4 iron, 4 sulfur cluster binding"/>
    <property type="evidence" value="ECO:0007669"/>
    <property type="project" value="UniProtKB-KW"/>
</dbReference>
<keyword evidence="16" id="KW-1185">Reference proteome</keyword>
<dbReference type="InterPro" id="IPR004209">
    <property type="entry name" value="FTR_bsu"/>
</dbReference>
<evidence type="ECO:0000256" key="7">
    <source>
        <dbReference type="ARBA" id="ARBA00023002"/>
    </source>
</evidence>
<reference evidence="15 16" key="2">
    <citation type="journal article" date="2010" name="J. Bacteriol.">
        <title>Complete genome sequence of Methanothermobacter marburgensis, a methanoarchaeon model organism.</title>
        <authorList>
            <person name="Liesegang H."/>
            <person name="Kaster A.K."/>
            <person name="Wiezer A."/>
            <person name="Goenrich M."/>
            <person name="Wollherr A."/>
            <person name="Seedorf H."/>
            <person name="Gottschalk G."/>
            <person name="Thauer R.K."/>
        </authorList>
    </citation>
    <scope>NUCLEOTIDE SEQUENCE [LARGE SCALE GENOMIC DNA]</scope>
    <source>
        <strain evidence="16">ATCC BAA-927 / DSM 2133 / JCM 14651 / NBRC 100331 / OCM 82 / Marburg</strain>
    </source>
</reference>
<gene>
    <name evidence="15" type="ordered locus">MTBMA_c01640</name>
</gene>
<dbReference type="GO" id="GO:0016730">
    <property type="term" value="F:oxidoreductase activity, acting on iron-sulfur proteins as donors"/>
    <property type="evidence" value="ECO:0007669"/>
    <property type="project" value="InterPro"/>
</dbReference>
<dbReference type="EC" id="1.8.7.2" evidence="4"/>
<dbReference type="Gene3D" id="3.90.460.10">
    <property type="entry name" value="Ferredoxin thioredoxin reductase catalytic beta subunit"/>
    <property type="match status" value="1"/>
</dbReference>
<evidence type="ECO:0000256" key="5">
    <source>
        <dbReference type="ARBA" id="ARBA00022485"/>
    </source>
</evidence>
<dbReference type="RefSeq" id="WP_013295001.1">
    <property type="nucleotide sequence ID" value="NC_014408.1"/>
</dbReference>
<evidence type="ECO:0000313" key="16">
    <source>
        <dbReference type="Proteomes" id="UP000000345"/>
    </source>
</evidence>
<proteinExistence type="inferred from homology"/>
<dbReference type="GeneID" id="41326911"/>
<organism evidence="15 16">
    <name type="scientific">Methanothermobacter marburgensis (strain ATCC BAA-927 / DSM 2133 / JCM 14651 / NBRC 100331 / OCM 82 / Marburg)</name>
    <name type="common">Methanobacterium thermoautotrophicum</name>
    <dbReference type="NCBI Taxonomy" id="79929"/>
    <lineage>
        <taxon>Archaea</taxon>
        <taxon>Methanobacteriati</taxon>
        <taxon>Methanobacteriota</taxon>
        <taxon>Methanomada group</taxon>
        <taxon>Methanobacteria</taxon>
        <taxon>Methanobacteriales</taxon>
        <taxon>Methanobacteriaceae</taxon>
        <taxon>Methanothermobacter</taxon>
    </lineage>
</organism>
<evidence type="ECO:0000256" key="4">
    <source>
        <dbReference type="ARBA" id="ARBA00012358"/>
    </source>
</evidence>
<evidence type="ECO:0000256" key="13">
    <source>
        <dbReference type="ARBA" id="ARBA00048150"/>
    </source>
</evidence>
<evidence type="ECO:0000256" key="10">
    <source>
        <dbReference type="ARBA" id="ARBA00023157"/>
    </source>
</evidence>
<accession>D9PU75</accession>
<comment type="similarity">
    <text evidence="3">Belongs to the ferredoxin thioredoxin reductase beta subunit family.</text>
</comment>
<evidence type="ECO:0000256" key="2">
    <source>
        <dbReference type="ARBA" id="ARBA00003945"/>
    </source>
</evidence>
<reference key="1">
    <citation type="submission" date="2009-08" db="EMBL/GenBank/DDBJ databases">
        <title>The genome sequence of Methanothermobacter marburgensis.</title>
        <authorList>
            <person name="Kaster A."/>
            <person name="Seedorf H."/>
            <person name="Goenrich M."/>
            <person name="Wiezer A."/>
            <person name="Liesegang H."/>
            <person name="Thauer R."/>
            <person name="Gottschalk G."/>
        </authorList>
    </citation>
    <scope>NUCLEOTIDE SEQUENCE</scope>
    <source>
        <strain>Marburg</strain>
    </source>
</reference>
<dbReference type="PaxDb" id="79929-MTBMA_c01640"/>
<keyword evidence="6" id="KW-0479">Metal-binding</keyword>
<comment type="cofactor">
    <cofactor evidence="1">
        <name>[4Fe-4S] cluster</name>
        <dbReference type="ChEBI" id="CHEBI:49883"/>
    </cofactor>
</comment>
<dbReference type="Proteomes" id="UP000000345">
    <property type="component" value="Chromosome"/>
</dbReference>
<evidence type="ECO:0000313" key="15">
    <source>
        <dbReference type="EMBL" id="ADL57773.1"/>
    </source>
</evidence>
<evidence type="ECO:0000256" key="3">
    <source>
        <dbReference type="ARBA" id="ARBA00007941"/>
    </source>
</evidence>
<comment type="catalytic activity">
    <reaction evidence="13">
        <text>[thioredoxin]-disulfide + 2 reduced [2Fe-2S]-[ferredoxin] + 2 H(+) = [thioredoxin]-dithiol + 2 oxidized [2Fe-2S]-[ferredoxin]</text>
        <dbReference type="Rhea" id="RHEA:42336"/>
        <dbReference type="Rhea" id="RHEA-COMP:10000"/>
        <dbReference type="Rhea" id="RHEA-COMP:10001"/>
        <dbReference type="Rhea" id="RHEA-COMP:10698"/>
        <dbReference type="Rhea" id="RHEA-COMP:10700"/>
        <dbReference type="ChEBI" id="CHEBI:15378"/>
        <dbReference type="ChEBI" id="CHEBI:29950"/>
        <dbReference type="ChEBI" id="CHEBI:33737"/>
        <dbReference type="ChEBI" id="CHEBI:33738"/>
        <dbReference type="ChEBI" id="CHEBI:50058"/>
        <dbReference type="EC" id="1.8.7.2"/>
    </reaction>
</comment>
<dbReference type="PANTHER" id="PTHR35113:SF1">
    <property type="entry name" value="FERREDOXIN-THIOREDOXIN REDUCTASE CATALYTIC CHAIN, CHLOROPLASTIC"/>
    <property type="match status" value="1"/>
</dbReference>
<dbReference type="OrthoDB" id="45654at2157"/>
<dbReference type="InterPro" id="IPR048574">
    <property type="entry name" value="RUBY_RBDX"/>
</dbReference>
<dbReference type="SUPFAM" id="SSF57802">
    <property type="entry name" value="Rubredoxin-like"/>
    <property type="match status" value="1"/>
</dbReference>
<dbReference type="HOGENOM" id="CLU_1536690_0_0_2"/>
<dbReference type="GeneID" id="9703870"/>
<dbReference type="InterPro" id="IPR036644">
    <property type="entry name" value="FTR_bsu_sf"/>
</dbReference>
<dbReference type="Gene3D" id="2.20.28.10">
    <property type="match status" value="1"/>
</dbReference>
<dbReference type="EMBL" id="CP001710">
    <property type="protein sequence ID" value="ADL57773.1"/>
    <property type="molecule type" value="Genomic_DNA"/>
</dbReference>
<dbReference type="KEGG" id="mmg:MTBMA_c01640"/>
<evidence type="ECO:0000256" key="9">
    <source>
        <dbReference type="ARBA" id="ARBA00023014"/>
    </source>
</evidence>
<comment type="subunit">
    <text evidence="11">Heterodimer of subunit A (variable subunit) and subunit B (catalytic subunit). Heterodimeric FTR forms a complex with ferredoxin and thioredoxin.</text>
</comment>
<dbReference type="Pfam" id="PF21349">
    <property type="entry name" value="RUBY_RBDX"/>
    <property type="match status" value="1"/>
</dbReference>
<keyword evidence="10" id="KW-1015">Disulfide bond</keyword>
<keyword evidence="9" id="KW-0411">Iron-sulfur</keyword>
<dbReference type="STRING" id="79929.MTBMA_c01640"/>
<evidence type="ECO:0000256" key="12">
    <source>
        <dbReference type="ARBA" id="ARBA00030295"/>
    </source>
</evidence>
<dbReference type="Pfam" id="PF02943">
    <property type="entry name" value="FeThRed_B"/>
    <property type="match status" value="1"/>
</dbReference>
<evidence type="ECO:0000256" key="11">
    <source>
        <dbReference type="ARBA" id="ARBA00026011"/>
    </source>
</evidence>
<feature type="domain" description="Rubrerythrin rubredoxin-like" evidence="14">
    <location>
        <begin position="119"/>
        <end position="142"/>
    </location>
</feature>
<evidence type="ECO:0000256" key="6">
    <source>
        <dbReference type="ARBA" id="ARBA00022723"/>
    </source>
</evidence>
<evidence type="ECO:0000256" key="1">
    <source>
        <dbReference type="ARBA" id="ARBA00001966"/>
    </source>
</evidence>
<keyword evidence="7" id="KW-0560">Oxidoreductase</keyword>
<sequence length="150" mass="17024">MAGELEALYREIRESAEKSGYKINPDREFVMDLLRGILTNRERYGYDSCPCRLASGNPEDDSDIVCPCDYRDDDLEEYGTCYCGLYVADEDVEFKSIPERRNMEKIPGGKLDLKIPVLRCRVCGYLCARKAPPEPCPICGVSGKFDVFLE</sequence>
<protein>
    <recommendedName>
        <fullName evidence="4">ferredoxin:thioredoxin reductase</fullName>
        <ecNumber evidence="4">1.8.7.2</ecNumber>
    </recommendedName>
    <alternativeName>
        <fullName evidence="12">Ferredoxin-thioredoxin reductase subunit B</fullName>
    </alternativeName>
</protein>
<keyword evidence="5" id="KW-0004">4Fe-4S</keyword>
<evidence type="ECO:0000256" key="8">
    <source>
        <dbReference type="ARBA" id="ARBA00023004"/>
    </source>
</evidence>
<dbReference type="SUPFAM" id="SSF57662">
    <property type="entry name" value="Ferredoxin thioredoxin reductase (FTR), catalytic beta chain"/>
    <property type="match status" value="1"/>
</dbReference>
<dbReference type="GO" id="GO:0046872">
    <property type="term" value="F:metal ion binding"/>
    <property type="evidence" value="ECO:0007669"/>
    <property type="project" value="UniProtKB-KW"/>
</dbReference>
<evidence type="ECO:0000259" key="14">
    <source>
        <dbReference type="Pfam" id="PF21349"/>
    </source>
</evidence>
<dbReference type="PANTHER" id="PTHR35113">
    <property type="entry name" value="FERREDOXIN-THIOREDOXIN REDUCTASE CATALYTIC CHAIN, CHLOROPLASTIC"/>
    <property type="match status" value="1"/>
</dbReference>
<comment type="function">
    <text evidence="2">Catalytic subunit of the ferredoxin-thioredoxin reductase (FTR), which catalyzes the two-electron reduction of thioredoxins by the electrons provided by reduced ferredoxin.</text>
</comment>